<dbReference type="AlphaFoldDB" id="A0A814LQW6"/>
<feature type="compositionally biased region" description="Low complexity" evidence="1">
    <location>
        <begin position="516"/>
        <end position="559"/>
    </location>
</feature>
<feature type="compositionally biased region" description="Polar residues" evidence="1">
    <location>
        <begin position="263"/>
        <end position="276"/>
    </location>
</feature>
<feature type="region of interest" description="Disordered" evidence="1">
    <location>
        <begin position="67"/>
        <end position="146"/>
    </location>
</feature>
<organism evidence="2 4">
    <name type="scientific">Adineta steineri</name>
    <dbReference type="NCBI Taxonomy" id="433720"/>
    <lineage>
        <taxon>Eukaryota</taxon>
        <taxon>Metazoa</taxon>
        <taxon>Spiralia</taxon>
        <taxon>Gnathifera</taxon>
        <taxon>Rotifera</taxon>
        <taxon>Eurotatoria</taxon>
        <taxon>Bdelloidea</taxon>
        <taxon>Adinetida</taxon>
        <taxon>Adinetidae</taxon>
        <taxon>Adineta</taxon>
    </lineage>
</organism>
<reference evidence="2" key="1">
    <citation type="submission" date="2021-02" db="EMBL/GenBank/DDBJ databases">
        <authorList>
            <person name="Nowell W R."/>
        </authorList>
    </citation>
    <scope>NUCLEOTIDE SEQUENCE</scope>
</reference>
<proteinExistence type="predicted"/>
<feature type="compositionally biased region" description="Polar residues" evidence="1">
    <location>
        <begin position="67"/>
        <end position="98"/>
    </location>
</feature>
<feature type="region of interest" description="Disordered" evidence="1">
    <location>
        <begin position="330"/>
        <end position="367"/>
    </location>
</feature>
<feature type="region of interest" description="Disordered" evidence="1">
    <location>
        <begin position="183"/>
        <end position="202"/>
    </location>
</feature>
<dbReference type="Proteomes" id="UP000663860">
    <property type="component" value="Unassembled WGS sequence"/>
</dbReference>
<feature type="compositionally biased region" description="Polar residues" evidence="1">
    <location>
        <begin position="358"/>
        <end position="367"/>
    </location>
</feature>
<evidence type="ECO:0000313" key="4">
    <source>
        <dbReference type="Proteomes" id="UP000663860"/>
    </source>
</evidence>
<comment type="caution">
    <text evidence="2">The sequence shown here is derived from an EMBL/GenBank/DDBJ whole genome shotgun (WGS) entry which is preliminary data.</text>
</comment>
<dbReference type="Proteomes" id="UP000663868">
    <property type="component" value="Unassembled WGS sequence"/>
</dbReference>
<dbReference type="EMBL" id="CAJNOE010000228">
    <property type="protein sequence ID" value="CAF1068537.1"/>
    <property type="molecule type" value="Genomic_DNA"/>
</dbReference>
<accession>A0A814LQW6</accession>
<feature type="compositionally biased region" description="Low complexity" evidence="1">
    <location>
        <begin position="343"/>
        <end position="357"/>
    </location>
</feature>
<evidence type="ECO:0000313" key="2">
    <source>
        <dbReference type="EMBL" id="CAF1068537.1"/>
    </source>
</evidence>
<sequence length="590" mass="66272">MSTHYIGSTNSGNQYSYNSSNATTTQSYQNYNSNATSALGSPGYSSYPINASNSRSSNQQIRLNDSYHSPQSYQSTGGFDRNTTQYYQSPQPSSTPQVRASVRVLGSQDAYQLQSSPHITQASPQQHHFQFDSRQQPGRSTGPAVVYQTPGAAQYTHHNVDLWTEGPSQSTDHYVQAQRVSVRPVATGSPQQSHSISPQRHQDHLQQYYSQLTPEQHQQLLRQQQLQRQQEQNSSFEQQRQVIVQQVSPSSTSYQQQQQHRSTANVIGGQQTQQARSRSEHDRQRQNEQDVFAAQQRQVVIQRTQQQQQQEEDDEFSRPVGIRNLMNKFAPPAAIQQRHPRSRSTSSRNYSTSNFSSHPGQTTTSRTFTSHSMTYSALPKSHEPPVNSVEYYQMLQQFGNPLANIQQAVAPPHIQHQQAGAGLLRDRFTTGSLSEDFSRPQIVNRQPPQKQQQQIQRQTSNEGASTLLSLRDQYMNRAKEASKSDLPAAQPFNISRTIIGEDIPRPKQAPQPPLQLQPAPQVLQKQSDSAPQIPQQQQQQQQQPASTPQTSEQEQPQTQDENVEQQATSFEGVPPSTDDAADTEPGTSSF</sequence>
<feature type="compositionally biased region" description="Polar residues" evidence="1">
    <location>
        <begin position="188"/>
        <end position="202"/>
    </location>
</feature>
<name>A0A814LQW6_9BILA</name>
<evidence type="ECO:0000313" key="3">
    <source>
        <dbReference type="EMBL" id="CAF4032065.1"/>
    </source>
</evidence>
<feature type="region of interest" description="Disordered" evidence="1">
    <location>
        <begin position="437"/>
        <end position="465"/>
    </location>
</feature>
<protein>
    <submittedName>
        <fullName evidence="2">Uncharacterized protein</fullName>
    </submittedName>
</protein>
<feature type="compositionally biased region" description="Basic and acidic residues" evidence="1">
    <location>
        <begin position="277"/>
        <end position="288"/>
    </location>
</feature>
<feature type="compositionally biased region" description="Low complexity" evidence="1">
    <location>
        <begin position="245"/>
        <end position="262"/>
    </location>
</feature>
<gene>
    <name evidence="2" type="ORF">IZO911_LOCUS21283</name>
    <name evidence="3" type="ORF">KXQ929_LOCUS30353</name>
</gene>
<feature type="compositionally biased region" description="Polar residues" evidence="1">
    <location>
        <begin position="109"/>
        <end position="139"/>
    </location>
</feature>
<feature type="compositionally biased region" description="Low complexity" evidence="1">
    <location>
        <begin position="441"/>
        <end position="458"/>
    </location>
</feature>
<feature type="region of interest" description="Disordered" evidence="1">
    <location>
        <begin position="503"/>
        <end position="590"/>
    </location>
</feature>
<dbReference type="EMBL" id="CAJOBB010003286">
    <property type="protein sequence ID" value="CAF4032065.1"/>
    <property type="molecule type" value="Genomic_DNA"/>
</dbReference>
<feature type="region of interest" description="Disordered" evidence="1">
    <location>
        <begin position="240"/>
        <end position="318"/>
    </location>
</feature>
<evidence type="ECO:0000256" key="1">
    <source>
        <dbReference type="SAM" id="MobiDB-lite"/>
    </source>
</evidence>
<feature type="compositionally biased region" description="Low complexity" evidence="1">
    <location>
        <begin position="295"/>
        <end position="309"/>
    </location>
</feature>